<evidence type="ECO:0008006" key="3">
    <source>
        <dbReference type="Google" id="ProtNLM"/>
    </source>
</evidence>
<evidence type="ECO:0000313" key="1">
    <source>
        <dbReference type="EMBL" id="GAA2416576.1"/>
    </source>
</evidence>
<accession>A0ABP5W2K9</accession>
<organism evidence="1 2">
    <name type="scientific">Actinomadura vinacea</name>
    <dbReference type="NCBI Taxonomy" id="115336"/>
    <lineage>
        <taxon>Bacteria</taxon>
        <taxon>Bacillati</taxon>
        <taxon>Actinomycetota</taxon>
        <taxon>Actinomycetes</taxon>
        <taxon>Streptosporangiales</taxon>
        <taxon>Thermomonosporaceae</taxon>
        <taxon>Actinomadura</taxon>
    </lineage>
</organism>
<reference evidence="2" key="1">
    <citation type="journal article" date="2019" name="Int. J. Syst. Evol. Microbiol.">
        <title>The Global Catalogue of Microorganisms (GCM) 10K type strain sequencing project: providing services to taxonomists for standard genome sequencing and annotation.</title>
        <authorList>
            <consortium name="The Broad Institute Genomics Platform"/>
            <consortium name="The Broad Institute Genome Sequencing Center for Infectious Disease"/>
            <person name="Wu L."/>
            <person name="Ma J."/>
        </authorList>
    </citation>
    <scope>NUCLEOTIDE SEQUENCE [LARGE SCALE GENOMIC DNA]</scope>
    <source>
        <strain evidence="2">JCM 3325</strain>
    </source>
</reference>
<dbReference type="RefSeq" id="WP_344589422.1">
    <property type="nucleotide sequence ID" value="NZ_BAAARW010000011.1"/>
</dbReference>
<dbReference type="InterPro" id="IPR016024">
    <property type="entry name" value="ARM-type_fold"/>
</dbReference>
<dbReference type="EMBL" id="BAAARW010000011">
    <property type="protein sequence ID" value="GAA2416576.1"/>
    <property type="molecule type" value="Genomic_DNA"/>
</dbReference>
<dbReference type="SUPFAM" id="SSF48371">
    <property type="entry name" value="ARM repeat"/>
    <property type="match status" value="1"/>
</dbReference>
<gene>
    <name evidence="1" type="ORF">GCM10010191_28750</name>
</gene>
<sequence length="1129" mass="123525">MHADELLAEVEQLAYSARCRHLADLRRLAGSAELRELLDELGGRGHYERSLSLFVASAVRDEASVEHIGRMMRDPATDLAFAAIAWAARLGAPYEPFEELLRDAPSARRSAVYEAIRRRRRADLAERLIDGVAELWGKAEAASLLPACGERAVRDRLDDLAQAVPNWNSLGAAHPDVMLDFAARRLEETPDNLRGFWWSWHGPGVVAAIPHDPGRVLALLERHWRAEPMPYPVVRRLGELLQADPARTQRLLLAEEHRPHLPGLLWARAVRERIIRLDGLDEAAFARAVREDTRVLAALLKAAPPSGRDALFTAAMEGVDLSTAELGPELMEVLPHAARAREARRTLGLRQVAEEPRKVWETTAYLPYDEALPVLGELTRRWDPDERAIGYRLLVLCAGRSRSPGVLTRLLDQDLGRLRNEQDPVRVKALTALAAMPVSMLRAEHVPAFTRLTGDALAARDSSYGTRHQLTQLAVVLCRQGAADAGTELLELAFDILRRVVGHEGTLYLGRLDHGLPAGRERAIGRALAAHLDSAGDRDDHRLVLALARALRDRAAGVPEIQDGLERALDARDDRVIKEAITLWLMAPRARAERVGRVVAKDPSAVTIPAVFGAIARDRSDLLHVALSDEAPPGRWRHPAVRYVPLADPALTRRWTGRQQAEYRTLLHRVASDPKTPSHDRGKAVALAARVPGATPDDLRRYYDPELREYFDEQDAHLARKALTSAVWLASPGEVLPELLDLASSDDAHVAMYAASRATRFVAPSTLTAVLAPVLTDGKITARKEALRILLRNRVPDAMAVVAAAWDDPGQHRDVRSAIASAARDRLDDPRAQRILDEAARGPRDLARQILGTLPFMVEPEHRPRYARLVLSVARSEDPEAARLAIPRLPPWASYAPEIPALLAEHVTGLAGTATWQAALSSLLDCARSGHGVAELAAAVDDLAAAPALPDADAERDLPAAQRLASLTAQVRVGYGRDPARNEPIVQALAGRLPEPLASELHAAMLSWDVPGTEAALDALAARPIGGVFAIARVADALAFGRHAQDLGDGHAYWHLGAYVPVPEAVLPHVARMASGDDLAPGLFACALTRFHGARSGWPEEWRAVLRRLRAHPHPDVAYNARTILTADE</sequence>
<dbReference type="Proteomes" id="UP001501231">
    <property type="component" value="Unassembled WGS sequence"/>
</dbReference>
<proteinExistence type="predicted"/>
<keyword evidence="2" id="KW-1185">Reference proteome</keyword>
<name>A0ABP5W2K9_9ACTN</name>
<protein>
    <recommendedName>
        <fullName evidence="3">HEAT repeat domain-containing protein</fullName>
    </recommendedName>
</protein>
<evidence type="ECO:0000313" key="2">
    <source>
        <dbReference type="Proteomes" id="UP001501231"/>
    </source>
</evidence>
<comment type="caution">
    <text evidence="1">The sequence shown here is derived from an EMBL/GenBank/DDBJ whole genome shotgun (WGS) entry which is preliminary data.</text>
</comment>